<dbReference type="SMART" id="SM00448">
    <property type="entry name" value="REC"/>
    <property type="match status" value="1"/>
</dbReference>
<dbReference type="RefSeq" id="WP_344838115.1">
    <property type="nucleotide sequence ID" value="NZ_BAABAA010000001.1"/>
</dbReference>
<proteinExistence type="predicted"/>
<evidence type="ECO:0000256" key="2">
    <source>
        <dbReference type="ARBA" id="ARBA00023015"/>
    </source>
</evidence>
<dbReference type="Proteomes" id="UP001501222">
    <property type="component" value="Unassembled WGS sequence"/>
</dbReference>
<keyword evidence="4" id="KW-0804">Transcription</keyword>
<feature type="modified residue" description="4-aspartylphosphate" evidence="5">
    <location>
        <position position="55"/>
    </location>
</feature>
<dbReference type="InterPro" id="IPR039420">
    <property type="entry name" value="WalR-like"/>
</dbReference>
<keyword evidence="9" id="KW-1185">Reference proteome</keyword>
<gene>
    <name evidence="8" type="ORF">GCM10022235_11930</name>
</gene>
<dbReference type="PROSITE" id="PS00622">
    <property type="entry name" value="HTH_LUXR_1"/>
    <property type="match status" value="1"/>
</dbReference>
<dbReference type="PANTHER" id="PTHR43214:SF24">
    <property type="entry name" value="TRANSCRIPTIONAL REGULATORY PROTEIN NARL-RELATED"/>
    <property type="match status" value="1"/>
</dbReference>
<feature type="domain" description="Response regulatory" evidence="7">
    <location>
        <begin position="4"/>
        <end position="122"/>
    </location>
</feature>
<accession>A0ABP6W6J1</accession>
<dbReference type="InterPro" id="IPR001789">
    <property type="entry name" value="Sig_transdc_resp-reg_receiver"/>
</dbReference>
<dbReference type="SMART" id="SM00421">
    <property type="entry name" value="HTH_LUXR"/>
    <property type="match status" value="1"/>
</dbReference>
<dbReference type="InterPro" id="IPR016032">
    <property type="entry name" value="Sig_transdc_resp-reg_C-effctor"/>
</dbReference>
<dbReference type="Gene3D" id="3.40.50.2300">
    <property type="match status" value="1"/>
</dbReference>
<evidence type="ECO:0000313" key="9">
    <source>
        <dbReference type="Proteomes" id="UP001501222"/>
    </source>
</evidence>
<evidence type="ECO:0000313" key="8">
    <source>
        <dbReference type="EMBL" id="GAA3545806.1"/>
    </source>
</evidence>
<dbReference type="PROSITE" id="PS50043">
    <property type="entry name" value="HTH_LUXR_2"/>
    <property type="match status" value="1"/>
</dbReference>
<keyword evidence="2" id="KW-0805">Transcription regulation</keyword>
<comment type="caution">
    <text evidence="8">The sequence shown here is derived from an EMBL/GenBank/DDBJ whole genome shotgun (WGS) entry which is preliminary data.</text>
</comment>
<feature type="domain" description="HTH luxR-type" evidence="6">
    <location>
        <begin position="145"/>
        <end position="210"/>
    </location>
</feature>
<protein>
    <submittedName>
        <fullName evidence="8">Response regulator transcription factor</fullName>
    </submittedName>
</protein>
<dbReference type="PANTHER" id="PTHR43214">
    <property type="entry name" value="TWO-COMPONENT RESPONSE REGULATOR"/>
    <property type="match status" value="1"/>
</dbReference>
<evidence type="ECO:0000256" key="4">
    <source>
        <dbReference type="ARBA" id="ARBA00023163"/>
    </source>
</evidence>
<evidence type="ECO:0000256" key="5">
    <source>
        <dbReference type="PROSITE-ProRule" id="PRU00169"/>
    </source>
</evidence>
<dbReference type="CDD" id="cd06170">
    <property type="entry name" value="LuxR_C_like"/>
    <property type="match status" value="1"/>
</dbReference>
<dbReference type="EMBL" id="BAABAA010000001">
    <property type="protein sequence ID" value="GAA3545806.1"/>
    <property type="molecule type" value="Genomic_DNA"/>
</dbReference>
<evidence type="ECO:0000259" key="7">
    <source>
        <dbReference type="PROSITE" id="PS50110"/>
    </source>
</evidence>
<evidence type="ECO:0000256" key="1">
    <source>
        <dbReference type="ARBA" id="ARBA00022553"/>
    </source>
</evidence>
<keyword evidence="3" id="KW-0238">DNA-binding</keyword>
<dbReference type="SUPFAM" id="SSF46894">
    <property type="entry name" value="C-terminal effector domain of the bipartite response regulators"/>
    <property type="match status" value="1"/>
</dbReference>
<dbReference type="SUPFAM" id="SSF52172">
    <property type="entry name" value="CheY-like"/>
    <property type="match status" value="1"/>
</dbReference>
<dbReference type="PROSITE" id="PS50110">
    <property type="entry name" value="RESPONSE_REGULATORY"/>
    <property type="match status" value="1"/>
</dbReference>
<dbReference type="InterPro" id="IPR058245">
    <property type="entry name" value="NreC/VraR/RcsB-like_REC"/>
</dbReference>
<evidence type="ECO:0000256" key="3">
    <source>
        <dbReference type="ARBA" id="ARBA00023125"/>
    </source>
</evidence>
<reference evidence="9" key="1">
    <citation type="journal article" date="2019" name="Int. J. Syst. Evol. Microbiol.">
        <title>The Global Catalogue of Microorganisms (GCM) 10K type strain sequencing project: providing services to taxonomists for standard genome sequencing and annotation.</title>
        <authorList>
            <consortium name="The Broad Institute Genomics Platform"/>
            <consortium name="The Broad Institute Genome Sequencing Center for Infectious Disease"/>
            <person name="Wu L."/>
            <person name="Ma J."/>
        </authorList>
    </citation>
    <scope>NUCLEOTIDE SEQUENCE [LARGE SCALE GENOMIC DNA]</scope>
    <source>
        <strain evidence="9">JCM 16928</strain>
    </source>
</reference>
<dbReference type="Pfam" id="PF00072">
    <property type="entry name" value="Response_reg"/>
    <property type="match status" value="1"/>
</dbReference>
<organism evidence="8 9">
    <name type="scientific">Kribbella ginsengisoli</name>
    <dbReference type="NCBI Taxonomy" id="363865"/>
    <lineage>
        <taxon>Bacteria</taxon>
        <taxon>Bacillati</taxon>
        <taxon>Actinomycetota</taxon>
        <taxon>Actinomycetes</taxon>
        <taxon>Propionibacteriales</taxon>
        <taxon>Kribbellaceae</taxon>
        <taxon>Kribbella</taxon>
    </lineage>
</organism>
<dbReference type="PRINTS" id="PR00038">
    <property type="entry name" value="HTHLUXR"/>
</dbReference>
<name>A0ABP6W6J1_9ACTN</name>
<evidence type="ECO:0000259" key="6">
    <source>
        <dbReference type="PROSITE" id="PS50043"/>
    </source>
</evidence>
<dbReference type="InterPro" id="IPR000792">
    <property type="entry name" value="Tscrpt_reg_LuxR_C"/>
</dbReference>
<keyword evidence="1 5" id="KW-0597">Phosphoprotein</keyword>
<dbReference type="InterPro" id="IPR011006">
    <property type="entry name" value="CheY-like_superfamily"/>
</dbReference>
<dbReference type="Pfam" id="PF00196">
    <property type="entry name" value="GerE"/>
    <property type="match status" value="1"/>
</dbReference>
<sequence length="213" mass="23086">MVTRVLIADDQAMVRTGFRLILESEPGLEIVGEAGDGAEAVRLARELRPDVTLMDINMPRVDGLQATRLLAGAGVAEPLRIVVVTTYDLDENVYAALRAGACGFLAKDAGPRLLIEAVKAAAQGDSMVSPSVTTRLLEQFTRDAKPVAANPLTDRETEVVKAVARGRTNNEITDELVVSLSTVKSHLSSAQRKLNLRNRTELAIWAWENRLVS</sequence>
<dbReference type="CDD" id="cd17535">
    <property type="entry name" value="REC_NarL-like"/>
    <property type="match status" value="1"/>
</dbReference>